<sequence>MAPTGSLPANTLNLDLESGPHAASGLEEKLLSVFVSYVPSESQVTATSAAAQIDSLLVGVEGEASPNNQPRPDPWGFLHTFWDVYFRLGVQIDASEPMDRLVALMCALKELPTKVTSSDGQGLVFAWQNLPIMGMELSERYHPNKSRLEFDPRKMTRGSEHARRWYNMNSLLAKLDATGVRDSQKQALTAIVLALEDNVNKQKKKHEVPAENVLAGLLPAASLWLEDRGTAAKMHRACREGHCRSSGAHGLLWKLGEEDEDGEWSGGGFSVERWKFWQQRLEELPKHRCADERTGEICRKTLETMAEVEGN</sequence>
<dbReference type="InterPro" id="IPR053204">
    <property type="entry name" value="Oxopyrrolidines_Biosynth-assoc"/>
</dbReference>
<reference evidence="1 2" key="1">
    <citation type="submission" date="2024-02" db="EMBL/GenBank/DDBJ databases">
        <title>De novo assembly and annotation of 12 fungi associated with fruit tree decline syndrome in Ontario, Canada.</title>
        <authorList>
            <person name="Sulman M."/>
            <person name="Ellouze W."/>
            <person name="Ilyukhin E."/>
        </authorList>
    </citation>
    <scope>NUCLEOTIDE SEQUENCE [LARGE SCALE GENOMIC DNA]</scope>
    <source>
        <strain evidence="1 2">M169</strain>
    </source>
</reference>
<dbReference type="EMBL" id="JAKNSF020000047">
    <property type="protein sequence ID" value="KAK7725794.1"/>
    <property type="molecule type" value="Genomic_DNA"/>
</dbReference>
<evidence type="ECO:0000313" key="1">
    <source>
        <dbReference type="EMBL" id="KAK7725794.1"/>
    </source>
</evidence>
<organism evidence="1 2">
    <name type="scientific">Diaporthe eres</name>
    <name type="common">Phomopsis oblonga</name>
    <dbReference type="NCBI Taxonomy" id="83184"/>
    <lineage>
        <taxon>Eukaryota</taxon>
        <taxon>Fungi</taxon>
        <taxon>Dikarya</taxon>
        <taxon>Ascomycota</taxon>
        <taxon>Pezizomycotina</taxon>
        <taxon>Sordariomycetes</taxon>
        <taxon>Sordariomycetidae</taxon>
        <taxon>Diaporthales</taxon>
        <taxon>Diaporthaceae</taxon>
        <taxon>Diaporthe</taxon>
        <taxon>Diaporthe eres species complex</taxon>
    </lineage>
</organism>
<accession>A0ABR1P3Z7</accession>
<keyword evidence="2" id="KW-1185">Reference proteome</keyword>
<proteinExistence type="predicted"/>
<dbReference type="Pfam" id="PF12311">
    <property type="entry name" value="DUF3632"/>
    <property type="match status" value="1"/>
</dbReference>
<dbReference type="PANTHER" id="PTHR38797:SF4">
    <property type="entry name" value="NUCLEAR PORE COMPLEX PROTEIN NUP85"/>
    <property type="match status" value="1"/>
</dbReference>
<name>A0ABR1P3Z7_DIAER</name>
<dbReference type="InterPro" id="IPR022085">
    <property type="entry name" value="OpdG"/>
</dbReference>
<gene>
    <name evidence="1" type="ORF">SLS63_007949</name>
</gene>
<dbReference type="Proteomes" id="UP001430848">
    <property type="component" value="Unassembled WGS sequence"/>
</dbReference>
<comment type="caution">
    <text evidence="1">The sequence shown here is derived from an EMBL/GenBank/DDBJ whole genome shotgun (WGS) entry which is preliminary data.</text>
</comment>
<dbReference type="PANTHER" id="PTHR38797">
    <property type="entry name" value="NUCLEAR PORE COMPLEX PROTEIN NUP85-RELATED"/>
    <property type="match status" value="1"/>
</dbReference>
<evidence type="ECO:0000313" key="2">
    <source>
        <dbReference type="Proteomes" id="UP001430848"/>
    </source>
</evidence>
<protein>
    <submittedName>
        <fullName evidence="1">Uncharacterized protein</fullName>
    </submittedName>
</protein>